<dbReference type="Proteomes" id="UP001234178">
    <property type="component" value="Unassembled WGS sequence"/>
</dbReference>
<dbReference type="EMBL" id="GDIQ01060724">
    <property type="protein sequence ID" value="JAN34013.1"/>
    <property type="molecule type" value="Transcribed_RNA"/>
</dbReference>
<dbReference type="EMBL" id="GDIQ01064166">
    <property type="protein sequence ID" value="JAN30571.1"/>
    <property type="molecule type" value="Transcribed_RNA"/>
</dbReference>
<keyword evidence="7 9" id="KW-0472">Membrane</keyword>
<dbReference type="EMBL" id="GDIQ01073807">
    <property type="protein sequence ID" value="JAN20930.1"/>
    <property type="molecule type" value="Transcribed_RNA"/>
</dbReference>
<dbReference type="GO" id="GO:0005789">
    <property type="term" value="C:endoplasmic reticulum membrane"/>
    <property type="evidence" value="ECO:0007669"/>
    <property type="project" value="TreeGrafter"/>
</dbReference>
<evidence type="ECO:0000256" key="9">
    <source>
        <dbReference type="SAM" id="Phobius"/>
    </source>
</evidence>
<comment type="subcellular location">
    <subcellularLocation>
        <location evidence="1">Membrane</location>
        <topology evidence="1">Multi-pass membrane protein</topology>
    </subcellularLocation>
</comment>
<feature type="transmembrane region" description="Helical" evidence="9">
    <location>
        <begin position="77"/>
        <end position="95"/>
    </location>
</feature>
<dbReference type="InterPro" id="IPR013083">
    <property type="entry name" value="Znf_RING/FYVE/PHD"/>
</dbReference>
<dbReference type="EMBL" id="JAOYFB010000004">
    <property type="protein sequence ID" value="KAK4014693.1"/>
    <property type="molecule type" value="Genomic_DNA"/>
</dbReference>
<evidence type="ECO:0000256" key="1">
    <source>
        <dbReference type="ARBA" id="ARBA00004141"/>
    </source>
</evidence>
<keyword evidence="6 9" id="KW-1133">Transmembrane helix</keyword>
<gene>
    <name evidence="12" type="ORF">OUZ56_027205</name>
</gene>
<sequence>MEEVVHQQETVSHHDPPVLKGDHGVLISEHEKHKLSHDAVHKAHKGHESMHAQMLLILMVTVLVAQVVLVEWRKRHFRSYQGATLAAMWVIPLVLCIRSYWWRFVFFWLLFSSISSLVLRKALEKPLHGSTPRLVYKWFYFLHQISCGLGIIGYTIIMATFMGLNLIFGALPATWMDCGILLLFYGLYYGVLGRDLAEIAAETMASNAGFYTPAGTIPNRSLDPNVCAVCGNRLLLKAEEEAIIEKTCRLSCNHEFHEFCIRGWCIVGKKQTCPYCREKVDLKKMFCNPWERPHVLYGQLLDWIRWLVAWQPLILLLVQGISWTLGLE</sequence>
<keyword evidence="3" id="KW-0479">Metal-binding</keyword>
<keyword evidence="13" id="KW-1185">Reference proteome</keyword>
<evidence type="ECO:0000256" key="2">
    <source>
        <dbReference type="ARBA" id="ARBA00022692"/>
    </source>
</evidence>
<keyword evidence="4 8" id="KW-0863">Zinc-finger</keyword>
<dbReference type="AlphaFoldDB" id="A0A0P6FQ85"/>
<dbReference type="PROSITE" id="PS50089">
    <property type="entry name" value="ZF_RING_2"/>
    <property type="match status" value="1"/>
</dbReference>
<evidence type="ECO:0000259" key="10">
    <source>
        <dbReference type="PROSITE" id="PS50089"/>
    </source>
</evidence>
<feature type="transmembrane region" description="Helical" evidence="9">
    <location>
        <begin position="50"/>
        <end position="70"/>
    </location>
</feature>
<dbReference type="OrthoDB" id="446635at2759"/>
<dbReference type="SMART" id="SM00184">
    <property type="entry name" value="RING"/>
    <property type="match status" value="1"/>
</dbReference>
<proteinExistence type="predicted"/>
<dbReference type="GO" id="GO:0000139">
    <property type="term" value="C:Golgi membrane"/>
    <property type="evidence" value="ECO:0007669"/>
    <property type="project" value="TreeGrafter"/>
</dbReference>
<evidence type="ECO:0000256" key="7">
    <source>
        <dbReference type="ARBA" id="ARBA00023136"/>
    </source>
</evidence>
<dbReference type="PANTHER" id="PTHR13407:SF0">
    <property type="entry name" value="FI05221P"/>
    <property type="match status" value="1"/>
</dbReference>
<feature type="transmembrane region" description="Helical" evidence="9">
    <location>
        <begin position="101"/>
        <end position="119"/>
    </location>
</feature>
<evidence type="ECO:0000256" key="6">
    <source>
        <dbReference type="ARBA" id="ARBA00022989"/>
    </source>
</evidence>
<accession>A0A0P6FQ85</accession>
<organism evidence="11">
    <name type="scientific">Daphnia magna</name>
    <dbReference type="NCBI Taxonomy" id="35525"/>
    <lineage>
        <taxon>Eukaryota</taxon>
        <taxon>Metazoa</taxon>
        <taxon>Ecdysozoa</taxon>
        <taxon>Arthropoda</taxon>
        <taxon>Crustacea</taxon>
        <taxon>Branchiopoda</taxon>
        <taxon>Diplostraca</taxon>
        <taxon>Cladocera</taxon>
        <taxon>Anomopoda</taxon>
        <taxon>Daphniidae</taxon>
        <taxon>Daphnia</taxon>
    </lineage>
</organism>
<dbReference type="InterPro" id="IPR001841">
    <property type="entry name" value="Znf_RING"/>
</dbReference>
<evidence type="ECO:0000313" key="13">
    <source>
        <dbReference type="Proteomes" id="UP001234178"/>
    </source>
</evidence>
<dbReference type="PANTHER" id="PTHR13407">
    <property type="entry name" value="RNF121 PROTEIN"/>
    <property type="match status" value="1"/>
</dbReference>
<dbReference type="InterPro" id="IPR040176">
    <property type="entry name" value="RNF121/RNF175"/>
</dbReference>
<dbReference type="SUPFAM" id="SSF57850">
    <property type="entry name" value="RING/U-box"/>
    <property type="match status" value="1"/>
</dbReference>
<dbReference type="EMBL" id="GDIQ01044879">
    <property type="protein sequence ID" value="JAN49858.1"/>
    <property type="molecule type" value="Transcribed_RNA"/>
</dbReference>
<dbReference type="GO" id="GO:0008270">
    <property type="term" value="F:zinc ion binding"/>
    <property type="evidence" value="ECO:0007669"/>
    <property type="project" value="UniProtKB-KW"/>
</dbReference>
<evidence type="ECO:0000256" key="4">
    <source>
        <dbReference type="ARBA" id="ARBA00022771"/>
    </source>
</evidence>
<dbReference type="GO" id="GO:0036503">
    <property type="term" value="P:ERAD pathway"/>
    <property type="evidence" value="ECO:0007669"/>
    <property type="project" value="TreeGrafter"/>
</dbReference>
<feature type="domain" description="RING-type" evidence="10">
    <location>
        <begin position="227"/>
        <end position="277"/>
    </location>
</feature>
<reference evidence="12 13" key="2">
    <citation type="journal article" date="2023" name="Nucleic Acids Res.">
        <title>The hologenome of Daphnia magna reveals possible DNA methylation and microbiome-mediated evolution of the host genome.</title>
        <authorList>
            <person name="Chaturvedi A."/>
            <person name="Li X."/>
            <person name="Dhandapani V."/>
            <person name="Marshall H."/>
            <person name="Kissane S."/>
            <person name="Cuenca-Cambronero M."/>
            <person name="Asole G."/>
            <person name="Calvet F."/>
            <person name="Ruiz-Romero M."/>
            <person name="Marangio P."/>
            <person name="Guigo R."/>
            <person name="Rago D."/>
            <person name="Mirbahai L."/>
            <person name="Eastwood N."/>
            <person name="Colbourne J.K."/>
            <person name="Zhou J."/>
            <person name="Mallon E."/>
            <person name="Orsini L."/>
        </authorList>
    </citation>
    <scope>NUCLEOTIDE SEQUENCE [LARGE SCALE GENOMIC DNA]</scope>
    <source>
        <strain evidence="12">LRV0_1</strain>
    </source>
</reference>
<protein>
    <submittedName>
        <fullName evidence="11">RING finger protein</fullName>
    </submittedName>
</protein>
<evidence type="ECO:0000256" key="8">
    <source>
        <dbReference type="PROSITE-ProRule" id="PRU00175"/>
    </source>
</evidence>
<dbReference type="KEGG" id="dmk:116931882"/>
<name>A0A0P6FQ85_9CRUS</name>
<dbReference type="GO" id="GO:0061630">
    <property type="term" value="F:ubiquitin protein ligase activity"/>
    <property type="evidence" value="ECO:0007669"/>
    <property type="project" value="TreeGrafter"/>
</dbReference>
<evidence type="ECO:0000313" key="11">
    <source>
        <dbReference type="EMBL" id="JAN49858.1"/>
    </source>
</evidence>
<keyword evidence="2 9" id="KW-0812">Transmembrane</keyword>
<evidence type="ECO:0000256" key="5">
    <source>
        <dbReference type="ARBA" id="ARBA00022833"/>
    </source>
</evidence>
<feature type="transmembrane region" description="Helical" evidence="9">
    <location>
        <begin position="167"/>
        <end position="188"/>
    </location>
</feature>
<keyword evidence="5" id="KW-0862">Zinc</keyword>
<dbReference type="Gene3D" id="3.30.40.10">
    <property type="entry name" value="Zinc/RING finger domain, C3HC4 (zinc finger)"/>
    <property type="match status" value="1"/>
</dbReference>
<evidence type="ECO:0000256" key="3">
    <source>
        <dbReference type="ARBA" id="ARBA00022723"/>
    </source>
</evidence>
<feature type="transmembrane region" description="Helical" evidence="9">
    <location>
        <begin position="140"/>
        <end position="161"/>
    </location>
</feature>
<reference evidence="11" key="1">
    <citation type="submission" date="2015-10" db="EMBL/GenBank/DDBJ databases">
        <title>EvidentialGene: Evidence-directed Construction of Complete mRNA Transcriptomes without Genomes.</title>
        <authorList>
            <person name="Gilbert D.G."/>
        </authorList>
    </citation>
    <scope>NUCLEOTIDE SEQUENCE</scope>
</reference>
<evidence type="ECO:0000313" key="12">
    <source>
        <dbReference type="EMBL" id="KAK4014693.1"/>
    </source>
</evidence>
<dbReference type="EMBL" id="GDIQ01097154">
    <property type="protein sequence ID" value="JAL54572.1"/>
    <property type="molecule type" value="Transcribed_RNA"/>
</dbReference>
<dbReference type="CDD" id="cd16475">
    <property type="entry name" value="RING-H2_RNF121-like"/>
    <property type="match status" value="1"/>
</dbReference>